<feature type="transmembrane region" description="Helical" evidence="2">
    <location>
        <begin position="271"/>
        <end position="292"/>
    </location>
</feature>
<accession>A0ABV8HMH3</accession>
<name>A0ABV8HMH3_9ACTN</name>
<proteinExistence type="predicted"/>
<dbReference type="RefSeq" id="WP_386428588.1">
    <property type="nucleotide sequence ID" value="NZ_JBHSBB010000009.1"/>
</dbReference>
<feature type="transmembrane region" description="Helical" evidence="2">
    <location>
        <begin position="146"/>
        <end position="164"/>
    </location>
</feature>
<dbReference type="Proteomes" id="UP001595765">
    <property type="component" value="Unassembled WGS sequence"/>
</dbReference>
<evidence type="ECO:0000313" key="4">
    <source>
        <dbReference type="Proteomes" id="UP001595765"/>
    </source>
</evidence>
<feature type="transmembrane region" description="Helical" evidence="2">
    <location>
        <begin position="118"/>
        <end position="134"/>
    </location>
</feature>
<evidence type="ECO:0000256" key="2">
    <source>
        <dbReference type="SAM" id="Phobius"/>
    </source>
</evidence>
<evidence type="ECO:0000256" key="1">
    <source>
        <dbReference type="SAM" id="MobiDB-lite"/>
    </source>
</evidence>
<keyword evidence="2" id="KW-0812">Transmembrane</keyword>
<feature type="region of interest" description="Disordered" evidence="1">
    <location>
        <begin position="1"/>
        <end position="50"/>
    </location>
</feature>
<dbReference type="EMBL" id="JBHSBB010000009">
    <property type="protein sequence ID" value="MFC4032005.1"/>
    <property type="molecule type" value="Genomic_DNA"/>
</dbReference>
<feature type="compositionally biased region" description="Low complexity" evidence="1">
    <location>
        <begin position="1"/>
        <end position="16"/>
    </location>
</feature>
<sequence>MTHIPGGTPDGIPDGTPDGEDEPPRRPPAGVAPEREGDPPPAGPPAAGGEQLGDRLARIEALLLSPTRSQLAGAGQRFVPAWRRATRGEPRWAATAAILVVMAIQLTLPGRLSVQPRLVMPAVEFALLICLTALNPHRIERRSGVYRLLSLVLALTIGGANAYSAVKLISGLIGGTEGHSAGSLLLTGGGIWLVNAVIFALLYWELDRGGPAARAAGEHPVPDFLFVQMQSPELAPAHWEPAFLDYFYLSFTNSTAFSPTDVMPVTRTAKALMLVQAAVSLLTVVLVVARAVNILK</sequence>
<reference evidence="4" key="1">
    <citation type="journal article" date="2019" name="Int. J. Syst. Evol. Microbiol.">
        <title>The Global Catalogue of Microorganisms (GCM) 10K type strain sequencing project: providing services to taxonomists for standard genome sequencing and annotation.</title>
        <authorList>
            <consortium name="The Broad Institute Genomics Platform"/>
            <consortium name="The Broad Institute Genome Sequencing Center for Infectious Disease"/>
            <person name="Wu L."/>
            <person name="Ma J."/>
        </authorList>
    </citation>
    <scope>NUCLEOTIDE SEQUENCE [LARGE SCALE GENOMIC DNA]</scope>
    <source>
        <strain evidence="4">CGMCC 4.7237</strain>
    </source>
</reference>
<organism evidence="3 4">
    <name type="scientific">Streptomyces polygonati</name>
    <dbReference type="NCBI Taxonomy" id="1617087"/>
    <lineage>
        <taxon>Bacteria</taxon>
        <taxon>Bacillati</taxon>
        <taxon>Actinomycetota</taxon>
        <taxon>Actinomycetes</taxon>
        <taxon>Kitasatosporales</taxon>
        <taxon>Streptomycetaceae</taxon>
        <taxon>Streptomyces</taxon>
    </lineage>
</organism>
<keyword evidence="4" id="KW-1185">Reference proteome</keyword>
<dbReference type="SUPFAM" id="SSF81324">
    <property type="entry name" value="Voltage-gated potassium channels"/>
    <property type="match status" value="1"/>
</dbReference>
<keyword evidence="2" id="KW-0472">Membrane</keyword>
<feature type="transmembrane region" description="Helical" evidence="2">
    <location>
        <begin position="184"/>
        <end position="204"/>
    </location>
</feature>
<comment type="caution">
    <text evidence="3">The sequence shown here is derived from an EMBL/GenBank/DDBJ whole genome shotgun (WGS) entry which is preliminary data.</text>
</comment>
<keyword evidence="2" id="KW-1133">Transmembrane helix</keyword>
<protein>
    <recommendedName>
        <fullName evidence="5">DUF1345 domain-containing protein</fullName>
    </recommendedName>
</protein>
<evidence type="ECO:0008006" key="5">
    <source>
        <dbReference type="Google" id="ProtNLM"/>
    </source>
</evidence>
<evidence type="ECO:0000313" key="3">
    <source>
        <dbReference type="EMBL" id="MFC4032005.1"/>
    </source>
</evidence>
<gene>
    <name evidence="3" type="ORF">ACFO3J_10980</name>
</gene>
<feature type="transmembrane region" description="Helical" evidence="2">
    <location>
        <begin position="92"/>
        <end position="112"/>
    </location>
</feature>